<name>A0ACB9QQW5_9MYRT</name>
<comment type="caution">
    <text evidence="1">The sequence shown here is derived from an EMBL/GenBank/DDBJ whole genome shotgun (WGS) entry which is preliminary data.</text>
</comment>
<keyword evidence="2" id="KW-1185">Reference proteome</keyword>
<dbReference type="EMBL" id="CM042885">
    <property type="protein sequence ID" value="KAI4366053.1"/>
    <property type="molecule type" value="Genomic_DNA"/>
</dbReference>
<accession>A0ACB9QQW5</accession>
<proteinExistence type="predicted"/>
<dbReference type="Proteomes" id="UP001057402">
    <property type="component" value="Chromosome 6"/>
</dbReference>
<gene>
    <name evidence="1" type="ORF">MLD38_021976</name>
</gene>
<sequence length="311" mass="34427">MVSKMAWKKAHKTLALVVCQVLGWDFERLPVIERKGQPLSQSLSVPLGAVGDDNGAESGKSPGKENQVNRHGSFKAFLDTDIGSAIGEATEVAADSTGDANRNLTDSTEDAMQMHKDKDDVSMDKTCCDDSRVKTNDEVVNDAINSGNNTSSGSAEKSTEYCQAHVEIRITEDAGSYPLAVARQDTAPEVLKPAELSSDENQAGNVRLGDNNCEETKEEEEHMDAEKGSEVFHFFMKLFMENANLKNYYEGNSRDGEFCCLVCGVEDEKTWKRFRGCQGLIQHTAMVLKTRQKEHRAYERALKECLGWLDL</sequence>
<evidence type="ECO:0000313" key="2">
    <source>
        <dbReference type="Proteomes" id="UP001057402"/>
    </source>
</evidence>
<reference evidence="2" key="1">
    <citation type="journal article" date="2023" name="Front. Plant Sci.">
        <title>Chromosomal-level genome assembly of Melastoma candidum provides insights into trichome evolution.</title>
        <authorList>
            <person name="Zhong Y."/>
            <person name="Wu W."/>
            <person name="Sun C."/>
            <person name="Zou P."/>
            <person name="Liu Y."/>
            <person name="Dai S."/>
            <person name="Zhou R."/>
        </authorList>
    </citation>
    <scope>NUCLEOTIDE SEQUENCE [LARGE SCALE GENOMIC DNA]</scope>
</reference>
<organism evidence="1 2">
    <name type="scientific">Melastoma candidum</name>
    <dbReference type="NCBI Taxonomy" id="119954"/>
    <lineage>
        <taxon>Eukaryota</taxon>
        <taxon>Viridiplantae</taxon>
        <taxon>Streptophyta</taxon>
        <taxon>Embryophyta</taxon>
        <taxon>Tracheophyta</taxon>
        <taxon>Spermatophyta</taxon>
        <taxon>Magnoliopsida</taxon>
        <taxon>eudicotyledons</taxon>
        <taxon>Gunneridae</taxon>
        <taxon>Pentapetalae</taxon>
        <taxon>rosids</taxon>
        <taxon>malvids</taxon>
        <taxon>Myrtales</taxon>
        <taxon>Melastomataceae</taxon>
        <taxon>Melastomatoideae</taxon>
        <taxon>Melastomateae</taxon>
        <taxon>Melastoma</taxon>
    </lineage>
</organism>
<protein>
    <submittedName>
        <fullName evidence="1">Uncharacterized protein</fullName>
    </submittedName>
</protein>
<evidence type="ECO:0000313" key="1">
    <source>
        <dbReference type="EMBL" id="KAI4366053.1"/>
    </source>
</evidence>